<feature type="domain" description="GIY-YIG" evidence="2">
    <location>
        <begin position="193"/>
        <end position="281"/>
    </location>
</feature>
<dbReference type="PANTHER" id="PTHR20208">
    <property type="entry name" value="STRUCTURE-SPECIFIC ENDONUCLEASE SUBUNIT SLX1"/>
    <property type="match status" value="1"/>
</dbReference>
<evidence type="ECO:0000259" key="2">
    <source>
        <dbReference type="PROSITE" id="PS50164"/>
    </source>
</evidence>
<name>A0A8T0ICI9_CERPU</name>
<dbReference type="InterPro" id="IPR050381">
    <property type="entry name" value="SLX1_endonuclease"/>
</dbReference>
<dbReference type="Gene3D" id="3.40.1440.10">
    <property type="entry name" value="GIY-YIG endonuclease"/>
    <property type="match status" value="1"/>
</dbReference>
<evidence type="ECO:0000256" key="1">
    <source>
        <dbReference type="SAM" id="MobiDB-lite"/>
    </source>
</evidence>
<evidence type="ECO:0000313" key="3">
    <source>
        <dbReference type="EMBL" id="KAG0580657.1"/>
    </source>
</evidence>
<keyword evidence="4" id="KW-1185">Reference proteome</keyword>
<dbReference type="InterPro" id="IPR000305">
    <property type="entry name" value="GIY-YIG_endonuc"/>
</dbReference>
<dbReference type="EMBL" id="CM026424">
    <property type="protein sequence ID" value="KAG0580657.1"/>
    <property type="molecule type" value="Genomic_DNA"/>
</dbReference>
<accession>A0A8T0ICI9</accession>
<feature type="compositionally biased region" description="Basic and acidic residues" evidence="1">
    <location>
        <begin position="168"/>
        <end position="177"/>
    </location>
</feature>
<dbReference type="PROSITE" id="PS50164">
    <property type="entry name" value="GIY_YIG"/>
    <property type="match status" value="1"/>
</dbReference>
<protein>
    <recommendedName>
        <fullName evidence="2">GIY-YIG domain-containing protein</fullName>
    </recommendedName>
</protein>
<reference evidence="3" key="1">
    <citation type="submission" date="2020-06" db="EMBL/GenBank/DDBJ databases">
        <title>WGS assembly of Ceratodon purpureus strain R40.</title>
        <authorList>
            <person name="Carey S.B."/>
            <person name="Jenkins J."/>
            <person name="Shu S."/>
            <person name="Lovell J.T."/>
            <person name="Sreedasyam A."/>
            <person name="Maumus F."/>
            <person name="Tiley G.P."/>
            <person name="Fernandez-Pozo N."/>
            <person name="Barry K."/>
            <person name="Chen C."/>
            <person name="Wang M."/>
            <person name="Lipzen A."/>
            <person name="Daum C."/>
            <person name="Saski C.A."/>
            <person name="Payton A.C."/>
            <person name="Mcbreen J.C."/>
            <person name="Conrad R.E."/>
            <person name="Kollar L.M."/>
            <person name="Olsson S."/>
            <person name="Huttunen S."/>
            <person name="Landis J.B."/>
            <person name="Wickett N.J."/>
            <person name="Johnson M.G."/>
            <person name="Rensing S.A."/>
            <person name="Grimwood J."/>
            <person name="Schmutz J."/>
            <person name="Mcdaniel S.F."/>
        </authorList>
    </citation>
    <scope>NUCLEOTIDE SEQUENCE</scope>
    <source>
        <strain evidence="3">R40</strain>
    </source>
</reference>
<dbReference type="PANTHER" id="PTHR20208:SF13">
    <property type="entry name" value="STRUCTURE-SPECIFIC ENDONUCLEASE SUBUNIT SLX1"/>
    <property type="match status" value="1"/>
</dbReference>
<dbReference type="InterPro" id="IPR035901">
    <property type="entry name" value="GIY-YIG_endonuc_sf"/>
</dbReference>
<dbReference type="Proteomes" id="UP000822688">
    <property type="component" value="Chromosome 4"/>
</dbReference>
<sequence length="340" mass="37115">MGRFSPILKLTCHGAMISTQSYLRPSQGASCYQLRAMFSAEWSRSLSLIRTDCSPKTVNYLGGSSGEAPVHCLSVDSRHLKSCREWLGRKVGQPRCGVSSAAGVRVGGSGKPQLGAAPKIKFEELGRYGIVEADYADVMTSPQRPHSADKHEEGSSNTVSNGMAEDEFDRKRTRNPEEIQATECSENDKVEGNDWCTYLILSADKRKTYLGVTANFTRRLRQHNGELVGGAKAARAGRPWSLVCTVRGFATRSEGIVRLCHVMVLQRIEILDDLSSSSTNMSFSSVFGIDFSAKALAGFSQSYQGKVRAGQLKSLVICTTRSIVTHNVRHKLQLASLSGN</sequence>
<organism evidence="3 4">
    <name type="scientific">Ceratodon purpureus</name>
    <name type="common">Fire moss</name>
    <name type="synonym">Dicranum purpureum</name>
    <dbReference type="NCBI Taxonomy" id="3225"/>
    <lineage>
        <taxon>Eukaryota</taxon>
        <taxon>Viridiplantae</taxon>
        <taxon>Streptophyta</taxon>
        <taxon>Embryophyta</taxon>
        <taxon>Bryophyta</taxon>
        <taxon>Bryophytina</taxon>
        <taxon>Bryopsida</taxon>
        <taxon>Dicranidae</taxon>
        <taxon>Pseudoditrichales</taxon>
        <taxon>Ditrichaceae</taxon>
        <taxon>Ceratodon</taxon>
    </lineage>
</organism>
<evidence type="ECO:0000313" key="4">
    <source>
        <dbReference type="Proteomes" id="UP000822688"/>
    </source>
</evidence>
<dbReference type="Pfam" id="PF01541">
    <property type="entry name" value="GIY-YIG"/>
    <property type="match status" value="1"/>
</dbReference>
<proteinExistence type="predicted"/>
<dbReference type="SUPFAM" id="SSF82771">
    <property type="entry name" value="GIY-YIG endonuclease"/>
    <property type="match status" value="1"/>
</dbReference>
<dbReference type="AlphaFoldDB" id="A0A8T0ICI9"/>
<gene>
    <name evidence="3" type="ORF">KC19_4G190000</name>
</gene>
<comment type="caution">
    <text evidence="3">The sequence shown here is derived from an EMBL/GenBank/DDBJ whole genome shotgun (WGS) entry which is preliminary data.</text>
</comment>
<feature type="region of interest" description="Disordered" evidence="1">
    <location>
        <begin position="140"/>
        <end position="185"/>
    </location>
</feature>